<dbReference type="CDD" id="cd12820">
    <property type="entry name" value="LbR_YadA-like"/>
    <property type="match status" value="2"/>
</dbReference>
<dbReference type="InterPro" id="IPR008640">
    <property type="entry name" value="Adhesin_Head_dom"/>
</dbReference>
<feature type="domain" description="Trimeric autotransporter adhesin YadA-like head" evidence="2">
    <location>
        <begin position="546"/>
        <end position="569"/>
    </location>
</feature>
<feature type="domain" description="Trimeric autotransporter adhesin YadA-like head" evidence="2">
    <location>
        <begin position="359"/>
        <end position="384"/>
    </location>
</feature>
<evidence type="ECO:0000313" key="5">
    <source>
        <dbReference type="Proteomes" id="UP001237780"/>
    </source>
</evidence>
<feature type="domain" description="Trimeric autotransporter adhesin YadA-like head" evidence="2">
    <location>
        <begin position="502"/>
        <end position="525"/>
    </location>
</feature>
<feature type="domain" description="Trimeric autotransporter adhesin YadA-like head" evidence="2">
    <location>
        <begin position="387"/>
        <end position="412"/>
    </location>
</feature>
<feature type="region of interest" description="Disordered" evidence="1">
    <location>
        <begin position="500"/>
        <end position="522"/>
    </location>
</feature>
<organism evidence="4 5">
    <name type="scientific">Phyllobacterium ifriqiyense</name>
    <dbReference type="NCBI Taxonomy" id="314238"/>
    <lineage>
        <taxon>Bacteria</taxon>
        <taxon>Pseudomonadati</taxon>
        <taxon>Pseudomonadota</taxon>
        <taxon>Alphaproteobacteria</taxon>
        <taxon>Hyphomicrobiales</taxon>
        <taxon>Phyllobacteriaceae</taxon>
        <taxon>Phyllobacterium</taxon>
    </lineage>
</organism>
<feature type="domain" description="Trimeric autotransporter adhesin YadA-like stalk" evidence="3">
    <location>
        <begin position="673"/>
        <end position="713"/>
    </location>
</feature>
<dbReference type="Proteomes" id="UP001237780">
    <property type="component" value="Unassembled WGS sequence"/>
</dbReference>
<dbReference type="SUPFAM" id="SSF101967">
    <property type="entry name" value="Adhesin YadA, collagen-binding domain"/>
    <property type="match status" value="3"/>
</dbReference>
<proteinExistence type="predicted"/>
<evidence type="ECO:0000313" key="4">
    <source>
        <dbReference type="EMBL" id="MDQ0998542.1"/>
    </source>
</evidence>
<dbReference type="Gene3D" id="6.10.250.2040">
    <property type="match status" value="1"/>
</dbReference>
<dbReference type="InterPro" id="IPR008635">
    <property type="entry name" value="Coiled_stalk_dom"/>
</dbReference>
<dbReference type="Gene3D" id="2.150.10.10">
    <property type="entry name" value="Serralysin-like metalloprotease, C-terminal"/>
    <property type="match status" value="2"/>
</dbReference>
<dbReference type="InterPro" id="IPR011049">
    <property type="entry name" value="Serralysin-like_metalloprot_C"/>
</dbReference>
<evidence type="ECO:0000256" key="1">
    <source>
        <dbReference type="SAM" id="MobiDB-lite"/>
    </source>
</evidence>
<accession>A0ABU0SCV0</accession>
<protein>
    <submittedName>
        <fullName evidence="4">Uncharacterized protein</fullName>
    </submittedName>
</protein>
<comment type="caution">
    <text evidence="4">The sequence shown here is derived from an EMBL/GenBank/DDBJ whole genome shotgun (WGS) entry which is preliminary data.</text>
</comment>
<feature type="domain" description="Trimeric autotransporter adhesin YadA-like head" evidence="2">
    <location>
        <begin position="477"/>
        <end position="499"/>
    </location>
</feature>
<dbReference type="Pfam" id="PF05662">
    <property type="entry name" value="YadA_stalk"/>
    <property type="match status" value="2"/>
</dbReference>
<keyword evidence="5" id="KW-1185">Reference proteome</keyword>
<reference evidence="4 5" key="1">
    <citation type="submission" date="2023-07" db="EMBL/GenBank/DDBJ databases">
        <title>Comparative genomics of wheat-associated soil bacteria to identify genetic determinants of phenazine resistance.</title>
        <authorList>
            <person name="Mouncey N."/>
        </authorList>
    </citation>
    <scope>NUCLEOTIDE SEQUENCE [LARGE SCALE GENOMIC DNA]</scope>
    <source>
        <strain evidence="4 5">W4I11</strain>
    </source>
</reference>
<gene>
    <name evidence="4" type="ORF">QFZ34_003724</name>
</gene>
<sequence length="896" mass="88989">MTKVKAPVSSSMPARFAGNWLAGSAESRSARRRLNAILRLACMVLGFKRRKGLGMMAAALVVSLASPVLAQSVTASSPAVGVAGVPAGFVRLENGFGFEAQAINHSGLSFTALKGTVVTSPNGVVKADGVVVPLNVPLDKDYFFPASLGEFYKGTFFKGPVVMAASDTSFPLRFPVGTVFPIGTIFPSGGVPKTVVLGVPTTEEFVTPQVAGMGNSIRFPKPIALSAIPETRFPQIKINTDANSQPATTSTTVLGDIAIGTNAGAKGGTTTVVVPAAVDATAPAAATSTPTTTGATAPAATGAAVPAVAGAAAPTVTTITAPAIAIGDNAKAAGAGGTAVGPNSNAGVGGSAFGSGSDASGLNSSALGWAAKASKDSAIAIGNASEAQGLNAGAFGPGAKSSGNYSLALGNASEAAGYNAGAIGSGSKALGWGSTAIGWAASTSATAKNSTAIGKKANSDGEYSVAIGASSEANQLRATAIGTDTKATEEASTAIGWEAKSTKKKSTAIGPQAKSDGESSIAIGDTSGANNFKAIAIGTSSQASEEYAIAVGASSKASKKNSVALGSNAETEDVHKVDSVTLNGKDYAFDSTKATAVVSVGKADVKRQIINVAPGQVSATSTDAVNGSQLNAAYDGINRLGNSAVQYSVSKDAAGNETVDYTKLQLKGSNGTKISNVAEGTADTDAVNKGQFNKVVEKATEAKMTADAAKVGADAATTKLAGLSDDTVQKSIDASAKKLGDTVDQSVKTVTGNLATVKTTADAAKVGADAATTKLAGLSDATVQGSINTAATKVGQSVAKALGEGTTLDKDGKLVLPDFGLTSLGKDATGKDIAQPVTMLGGLKAIDGVVKSQGDRLVTAEGTVKDQGTRLTAAEGRRNITVHDLWQLLLAVNQNS</sequence>
<name>A0ABU0SCV0_9HYPH</name>
<evidence type="ECO:0000259" key="3">
    <source>
        <dbReference type="Pfam" id="PF05662"/>
    </source>
</evidence>
<feature type="domain" description="Trimeric autotransporter adhesin YadA-like stalk" evidence="3">
    <location>
        <begin position="608"/>
        <end position="651"/>
    </location>
</feature>
<feature type="domain" description="Trimeric autotransporter adhesin YadA-like head" evidence="2">
    <location>
        <begin position="445"/>
        <end position="471"/>
    </location>
</feature>
<evidence type="ECO:0000259" key="2">
    <source>
        <dbReference type="Pfam" id="PF05658"/>
    </source>
</evidence>
<dbReference type="RefSeq" id="WP_307283666.1">
    <property type="nucleotide sequence ID" value="NZ_JAUSZT010000003.1"/>
</dbReference>
<dbReference type="Pfam" id="PF05658">
    <property type="entry name" value="YadA_head"/>
    <property type="match status" value="7"/>
</dbReference>
<feature type="domain" description="Trimeric autotransporter adhesin YadA-like head" evidence="2">
    <location>
        <begin position="323"/>
        <end position="344"/>
    </location>
</feature>
<dbReference type="EMBL" id="JAUSZT010000003">
    <property type="protein sequence ID" value="MDQ0998542.1"/>
    <property type="molecule type" value="Genomic_DNA"/>
</dbReference>